<protein>
    <submittedName>
        <fullName evidence="1">G11890 protein</fullName>
    </submittedName>
</protein>
<keyword evidence="2" id="KW-1185">Reference proteome</keyword>
<sequence>MTTMTSPAICESAHLERATKYPVSVGAAQRPSTVGCKRKAGRDQETPDSTAAPLVECLNQSGRPSGAGPLEFRPETKRLHALEHACSGNVEAEWGASGSCHSDSDLSSLLQMQNASPVADNAGLLFCEEGLEAEEAGQCGGSVGDCSPRCFEDLGDDSLSMSASTSDSQHSEGSTFMLPKQALHSSIYAASSPEEVDIIDPSAMSNTPSPTGCFIYRRIPDDSLIGCMAAMYGFTPFTISVGTSYFERLAAKDPTLLHTARSTPEFAAFVAATPMEAGSVKTPIGAAHRHLGAKHWLTAVHLACIYIAAKNVEFVPYKRLLSTMLSHIYNGEPPQDAAPQLELEVLHALEWRLGPFFRPVHAA</sequence>
<comment type="caution">
    <text evidence="1">The sequence shown here is derived from an EMBL/GenBank/DDBJ whole genome shotgun (WGS) entry which is preliminary data.</text>
</comment>
<organism evidence="1 2">
    <name type="scientific">Coccomyxa viridis</name>
    <dbReference type="NCBI Taxonomy" id="1274662"/>
    <lineage>
        <taxon>Eukaryota</taxon>
        <taxon>Viridiplantae</taxon>
        <taxon>Chlorophyta</taxon>
        <taxon>core chlorophytes</taxon>
        <taxon>Trebouxiophyceae</taxon>
        <taxon>Trebouxiophyceae incertae sedis</taxon>
        <taxon>Coccomyxaceae</taxon>
        <taxon>Coccomyxa</taxon>
    </lineage>
</organism>
<gene>
    <name evidence="1" type="primary">g11890</name>
    <name evidence="1" type="ORF">VP750_LOCUS10615</name>
</gene>
<reference evidence="1 2" key="1">
    <citation type="submission" date="2024-06" db="EMBL/GenBank/DDBJ databases">
        <authorList>
            <person name="Kraege A."/>
            <person name="Thomma B."/>
        </authorList>
    </citation>
    <scope>NUCLEOTIDE SEQUENCE [LARGE SCALE GENOMIC DNA]</scope>
</reference>
<proteinExistence type="predicted"/>
<evidence type="ECO:0000313" key="1">
    <source>
        <dbReference type="EMBL" id="CAL5228709.1"/>
    </source>
</evidence>
<evidence type="ECO:0000313" key="2">
    <source>
        <dbReference type="Proteomes" id="UP001497392"/>
    </source>
</evidence>
<dbReference type="Proteomes" id="UP001497392">
    <property type="component" value="Unassembled WGS sequence"/>
</dbReference>
<name>A0ABP1G938_9CHLO</name>
<accession>A0ABP1G938</accession>
<dbReference type="EMBL" id="CAXHTA020000019">
    <property type="protein sequence ID" value="CAL5228709.1"/>
    <property type="molecule type" value="Genomic_DNA"/>
</dbReference>